<keyword evidence="1" id="KW-0808">Transferase</keyword>
<dbReference type="PANTHER" id="PTHR10545:SF29">
    <property type="entry name" value="GH14572P-RELATED"/>
    <property type="match status" value="1"/>
</dbReference>
<evidence type="ECO:0000256" key="2">
    <source>
        <dbReference type="ARBA" id="ARBA00023315"/>
    </source>
</evidence>
<dbReference type="GO" id="GO:0008080">
    <property type="term" value="F:N-acetyltransferase activity"/>
    <property type="evidence" value="ECO:0007669"/>
    <property type="project" value="UniProtKB-ARBA"/>
</dbReference>
<protein>
    <recommendedName>
        <fullName evidence="3">N-acetyltransferase domain-containing protein</fullName>
    </recommendedName>
</protein>
<evidence type="ECO:0000313" key="4">
    <source>
        <dbReference type="EMBL" id="SVB46862.1"/>
    </source>
</evidence>
<dbReference type="Pfam" id="PF00583">
    <property type="entry name" value="Acetyltransf_1"/>
    <property type="match status" value="1"/>
</dbReference>
<dbReference type="SUPFAM" id="SSF55729">
    <property type="entry name" value="Acyl-CoA N-acyltransferases (Nat)"/>
    <property type="match status" value="1"/>
</dbReference>
<name>A0A382E928_9ZZZZ</name>
<dbReference type="CDD" id="cd04301">
    <property type="entry name" value="NAT_SF"/>
    <property type="match status" value="1"/>
</dbReference>
<feature type="domain" description="N-acetyltransferase" evidence="3">
    <location>
        <begin position="1"/>
        <end position="126"/>
    </location>
</feature>
<evidence type="ECO:0000259" key="3">
    <source>
        <dbReference type="PROSITE" id="PS51186"/>
    </source>
</evidence>
<dbReference type="PROSITE" id="PS51186">
    <property type="entry name" value="GNAT"/>
    <property type="match status" value="1"/>
</dbReference>
<sequence>MPNTTLKGAEFRATIGDVERDVFGKSPLYESWLTEVDGVPLGLATFFLCYSTFNGKPSLLLDNLFVQESARGLKIGEKLVTKISCRALELNCCRIELLVEKNNPVRAFYEKFGFPETADRVYGVGQ</sequence>
<dbReference type="EMBL" id="UINC01043183">
    <property type="protein sequence ID" value="SVB46862.1"/>
    <property type="molecule type" value="Genomic_DNA"/>
</dbReference>
<reference evidence="4" key="1">
    <citation type="submission" date="2018-05" db="EMBL/GenBank/DDBJ databases">
        <authorList>
            <person name="Lanie J.A."/>
            <person name="Ng W.-L."/>
            <person name="Kazmierczak K.M."/>
            <person name="Andrzejewski T.M."/>
            <person name="Davidsen T.M."/>
            <person name="Wayne K.J."/>
            <person name="Tettelin H."/>
            <person name="Glass J.I."/>
            <person name="Rusch D."/>
            <person name="Podicherti R."/>
            <person name="Tsui H.-C.T."/>
            <person name="Winkler M.E."/>
        </authorList>
    </citation>
    <scope>NUCLEOTIDE SEQUENCE</scope>
</reference>
<dbReference type="PANTHER" id="PTHR10545">
    <property type="entry name" value="DIAMINE N-ACETYLTRANSFERASE"/>
    <property type="match status" value="1"/>
</dbReference>
<gene>
    <name evidence="4" type="ORF">METZ01_LOCUS199716</name>
</gene>
<dbReference type="InterPro" id="IPR051016">
    <property type="entry name" value="Diverse_Substrate_AcTransf"/>
</dbReference>
<proteinExistence type="predicted"/>
<keyword evidence="2" id="KW-0012">Acyltransferase</keyword>
<dbReference type="InterPro" id="IPR000182">
    <property type="entry name" value="GNAT_dom"/>
</dbReference>
<dbReference type="AlphaFoldDB" id="A0A382E928"/>
<evidence type="ECO:0000256" key="1">
    <source>
        <dbReference type="ARBA" id="ARBA00022679"/>
    </source>
</evidence>
<accession>A0A382E928</accession>
<dbReference type="Gene3D" id="3.40.630.30">
    <property type="match status" value="1"/>
</dbReference>
<organism evidence="4">
    <name type="scientific">marine metagenome</name>
    <dbReference type="NCBI Taxonomy" id="408172"/>
    <lineage>
        <taxon>unclassified sequences</taxon>
        <taxon>metagenomes</taxon>
        <taxon>ecological metagenomes</taxon>
    </lineage>
</organism>
<dbReference type="InterPro" id="IPR016181">
    <property type="entry name" value="Acyl_CoA_acyltransferase"/>
</dbReference>